<dbReference type="InterPro" id="IPR003773">
    <property type="entry name" value="Menaquinone_biosynth"/>
</dbReference>
<evidence type="ECO:0000256" key="4">
    <source>
        <dbReference type="HAMAP-Rule" id="MF_00995"/>
    </source>
</evidence>
<dbReference type="PANTHER" id="PTHR37690">
    <property type="entry name" value="CHORISMATE DEHYDRATASE"/>
    <property type="match status" value="1"/>
</dbReference>
<reference evidence="5 6" key="1">
    <citation type="submission" date="2019-01" db="EMBL/GenBank/DDBJ databases">
        <title>Filimonas sp. strain TTM-71.</title>
        <authorList>
            <person name="Chen W.-M."/>
        </authorList>
    </citation>
    <scope>NUCLEOTIDE SEQUENCE [LARGE SCALE GENOMIC DNA]</scope>
    <source>
        <strain evidence="5 6">TTM-71</strain>
    </source>
</reference>
<dbReference type="OrthoDB" id="9810112at2"/>
<dbReference type="AlphaFoldDB" id="A0A4Q1DBN9"/>
<dbReference type="InterPro" id="IPR030868">
    <property type="entry name" value="MqnA"/>
</dbReference>
<dbReference type="RefSeq" id="WP_129001680.1">
    <property type="nucleotide sequence ID" value="NZ_SDHZ01000001.1"/>
</dbReference>
<dbReference type="SUPFAM" id="SSF53850">
    <property type="entry name" value="Periplasmic binding protein-like II"/>
    <property type="match status" value="1"/>
</dbReference>
<proteinExistence type="inferred from homology"/>
<evidence type="ECO:0000256" key="3">
    <source>
        <dbReference type="ARBA" id="ARBA00023239"/>
    </source>
</evidence>
<dbReference type="GO" id="GO:0016836">
    <property type="term" value="F:hydro-lyase activity"/>
    <property type="evidence" value="ECO:0007669"/>
    <property type="project" value="UniProtKB-UniRule"/>
</dbReference>
<keyword evidence="2 4" id="KW-0474">Menaquinone biosynthesis</keyword>
<comment type="caution">
    <text evidence="5">The sequence shown here is derived from an EMBL/GenBank/DDBJ whole genome shotgun (WGS) entry which is preliminary data.</text>
</comment>
<dbReference type="GO" id="GO:0009234">
    <property type="term" value="P:menaquinone biosynthetic process"/>
    <property type="evidence" value="ECO:0007669"/>
    <property type="project" value="UniProtKB-UniRule"/>
</dbReference>
<dbReference type="EC" id="4.2.1.151" evidence="4"/>
<accession>A0A4Q1DBN9</accession>
<sequence length="248" mass="28012">MEKIKVGAVSYLNTKPLLYGVKRSEELLAQMELIEEYPARIAAMLVDGTIDVGLVPVAIIPRLEEWHIVSGYCIGASQEVASVCLFSEVPVQQVQKVLLDYQSRTSVNLCKVLMKHHWKIDPLLEDAAGEDYRSQIKGTTAGVVIGDRALQQRAFSPYIYDLATGWIEMTGLPFVFAAWIANKQLPQNFLTAFNEANGMGLNRIQEVVAENPYDIYDLETYYTRNIDYLLTPDKLKGMHKFLDLLKHL</sequence>
<dbReference type="CDD" id="cd13634">
    <property type="entry name" value="PBP2_Sco4506"/>
    <property type="match status" value="1"/>
</dbReference>
<gene>
    <name evidence="4" type="primary">mqnA</name>
    <name evidence="5" type="ORF">ESB13_03715</name>
</gene>
<name>A0A4Q1DBN9_9BACT</name>
<comment type="pathway">
    <text evidence="1 4">Quinol/quinone metabolism; menaquinone biosynthesis.</text>
</comment>
<dbReference type="UniPathway" id="UPA00079"/>
<comment type="function">
    <text evidence="4">Catalyzes the dehydration of chorismate into 3-[(1-carboxyvinyl)oxy]benzoate, a step in the biosynthesis of menaquinone (MK, vitamin K2).</text>
</comment>
<evidence type="ECO:0000256" key="2">
    <source>
        <dbReference type="ARBA" id="ARBA00022428"/>
    </source>
</evidence>
<dbReference type="Pfam" id="PF02621">
    <property type="entry name" value="VitK2_biosynth"/>
    <property type="match status" value="1"/>
</dbReference>
<keyword evidence="6" id="KW-1185">Reference proteome</keyword>
<dbReference type="PANTHER" id="PTHR37690:SF1">
    <property type="entry name" value="CHORISMATE DEHYDRATASE"/>
    <property type="match status" value="1"/>
</dbReference>
<comment type="similarity">
    <text evidence="4">Belongs to the MqnA/MqnD family. MqnA subfamily.</text>
</comment>
<evidence type="ECO:0000313" key="6">
    <source>
        <dbReference type="Proteomes" id="UP000290545"/>
    </source>
</evidence>
<comment type="catalytic activity">
    <reaction evidence="4">
        <text>chorismate = 3-[(1-carboxyvinyl)-oxy]benzoate + H2O</text>
        <dbReference type="Rhea" id="RHEA:40051"/>
        <dbReference type="ChEBI" id="CHEBI:15377"/>
        <dbReference type="ChEBI" id="CHEBI:29748"/>
        <dbReference type="ChEBI" id="CHEBI:76981"/>
        <dbReference type="EC" id="4.2.1.151"/>
    </reaction>
</comment>
<dbReference type="HAMAP" id="MF_00995">
    <property type="entry name" value="MqnA"/>
    <property type="match status" value="1"/>
</dbReference>
<organism evidence="5 6">
    <name type="scientific">Filimonas effusa</name>
    <dbReference type="NCBI Taxonomy" id="2508721"/>
    <lineage>
        <taxon>Bacteria</taxon>
        <taxon>Pseudomonadati</taxon>
        <taxon>Bacteroidota</taxon>
        <taxon>Chitinophagia</taxon>
        <taxon>Chitinophagales</taxon>
        <taxon>Chitinophagaceae</taxon>
        <taxon>Filimonas</taxon>
    </lineage>
</organism>
<keyword evidence="3 4" id="KW-0456">Lyase</keyword>
<dbReference type="Proteomes" id="UP000290545">
    <property type="component" value="Unassembled WGS sequence"/>
</dbReference>
<dbReference type="Gene3D" id="3.40.190.10">
    <property type="entry name" value="Periplasmic binding protein-like II"/>
    <property type="match status" value="2"/>
</dbReference>
<evidence type="ECO:0000313" key="5">
    <source>
        <dbReference type="EMBL" id="RXK85929.1"/>
    </source>
</evidence>
<protein>
    <recommendedName>
        <fullName evidence="4">Chorismate dehydratase</fullName>
        <ecNumber evidence="4">4.2.1.151</ecNumber>
    </recommendedName>
    <alternativeName>
        <fullName evidence="4">Menaquinone biosynthetic enzyme MqnA</fullName>
    </alternativeName>
</protein>
<evidence type="ECO:0000256" key="1">
    <source>
        <dbReference type="ARBA" id="ARBA00004863"/>
    </source>
</evidence>
<dbReference type="EMBL" id="SDHZ01000001">
    <property type="protein sequence ID" value="RXK85929.1"/>
    <property type="molecule type" value="Genomic_DNA"/>
</dbReference>